<protein>
    <submittedName>
        <fullName evidence="2">Protein kinase domain-containing protein</fullName>
    </submittedName>
</protein>
<reference evidence="2" key="1">
    <citation type="submission" date="2017-02" db="UniProtKB">
        <authorList>
            <consortium name="WormBaseParasite"/>
        </authorList>
    </citation>
    <scope>IDENTIFICATION</scope>
</reference>
<dbReference type="InterPro" id="IPR001245">
    <property type="entry name" value="Ser-Thr/Tyr_kinase_cat_dom"/>
</dbReference>
<sequence>LSKLHDLGWIHRAICARHLLLHSSSENNEDSLDVSFCGLGSIAPAKPFGSVLNRTDLPVIDAKWRGWHYQNLQENVYSTHPVAWYSPEMISQDFEGYGKPSDIYSLGMTLAEIRDYPFVTPPGRAASGEMLNIFESCTHPDPNCRPTAEDLINTPWIQNGLTTPLRESVLASFRQQ</sequence>
<dbReference type="GO" id="GO:0005737">
    <property type="term" value="C:cytoplasm"/>
    <property type="evidence" value="ECO:0007669"/>
    <property type="project" value="TreeGrafter"/>
</dbReference>
<dbReference type="PROSITE" id="PS50011">
    <property type="entry name" value="PROTEIN_KINASE_DOM"/>
    <property type="match status" value="1"/>
</dbReference>
<dbReference type="WBParaSite" id="TTAC_0001107201-mRNA-1">
    <property type="protein sequence ID" value="TTAC_0001107201-mRNA-1"/>
    <property type="gene ID" value="TTAC_0001107201"/>
</dbReference>
<dbReference type="InterPro" id="IPR000719">
    <property type="entry name" value="Prot_kinase_dom"/>
</dbReference>
<name>A0A0R3XBZ5_HYDTA</name>
<dbReference type="PANTHER" id="PTHR24361">
    <property type="entry name" value="MITOGEN-ACTIVATED KINASE KINASE KINASE"/>
    <property type="match status" value="1"/>
</dbReference>
<dbReference type="STRING" id="6205.A0A0R3XBZ5"/>
<dbReference type="Pfam" id="PF07714">
    <property type="entry name" value="PK_Tyr_Ser-Thr"/>
    <property type="match status" value="1"/>
</dbReference>
<proteinExistence type="predicted"/>
<dbReference type="GO" id="GO:0004674">
    <property type="term" value="F:protein serine/threonine kinase activity"/>
    <property type="evidence" value="ECO:0007669"/>
    <property type="project" value="TreeGrafter"/>
</dbReference>
<feature type="domain" description="Protein kinase" evidence="1">
    <location>
        <begin position="1"/>
        <end position="157"/>
    </location>
</feature>
<evidence type="ECO:0000313" key="2">
    <source>
        <dbReference type="WBParaSite" id="TTAC_0001107201-mRNA-1"/>
    </source>
</evidence>
<dbReference type="InterPro" id="IPR053235">
    <property type="entry name" value="Ser_Thr_kinase"/>
</dbReference>
<dbReference type="Gene3D" id="1.10.510.10">
    <property type="entry name" value="Transferase(Phosphotransferase) domain 1"/>
    <property type="match status" value="1"/>
</dbReference>
<organism evidence="2">
    <name type="scientific">Hydatigena taeniaeformis</name>
    <name type="common">Feline tapeworm</name>
    <name type="synonym">Taenia taeniaeformis</name>
    <dbReference type="NCBI Taxonomy" id="6205"/>
    <lineage>
        <taxon>Eukaryota</taxon>
        <taxon>Metazoa</taxon>
        <taxon>Spiralia</taxon>
        <taxon>Lophotrochozoa</taxon>
        <taxon>Platyhelminthes</taxon>
        <taxon>Cestoda</taxon>
        <taxon>Eucestoda</taxon>
        <taxon>Cyclophyllidea</taxon>
        <taxon>Taeniidae</taxon>
        <taxon>Hydatigera</taxon>
    </lineage>
</organism>
<accession>A0A0R3XBZ5</accession>
<evidence type="ECO:0000259" key="1">
    <source>
        <dbReference type="PROSITE" id="PS50011"/>
    </source>
</evidence>
<dbReference type="GO" id="GO:0005524">
    <property type="term" value="F:ATP binding"/>
    <property type="evidence" value="ECO:0007669"/>
    <property type="project" value="InterPro"/>
</dbReference>
<dbReference type="InterPro" id="IPR011009">
    <property type="entry name" value="Kinase-like_dom_sf"/>
</dbReference>
<dbReference type="SUPFAM" id="SSF56112">
    <property type="entry name" value="Protein kinase-like (PK-like)"/>
    <property type="match status" value="1"/>
</dbReference>
<dbReference type="AlphaFoldDB" id="A0A0R3XBZ5"/>